<evidence type="ECO:0000256" key="1">
    <source>
        <dbReference type="ARBA" id="ARBA00005278"/>
    </source>
</evidence>
<protein>
    <submittedName>
        <fullName evidence="4">Spore germination protein KA</fullName>
    </submittedName>
</protein>
<dbReference type="EMBL" id="QTTN01000020">
    <property type="protein sequence ID" value="REE81024.1"/>
    <property type="molecule type" value="Genomic_DNA"/>
</dbReference>
<dbReference type="Pfam" id="PF03323">
    <property type="entry name" value="GerA"/>
    <property type="match status" value="1"/>
</dbReference>
<dbReference type="RefSeq" id="WP_116190281.1">
    <property type="nucleotide sequence ID" value="NZ_QTTN01000020.1"/>
</dbReference>
<dbReference type="AlphaFoldDB" id="A0A3D9RU11"/>
<proteinExistence type="inferred from homology"/>
<feature type="transmembrane region" description="Helical" evidence="3">
    <location>
        <begin position="436"/>
        <end position="461"/>
    </location>
</feature>
<dbReference type="Proteomes" id="UP000256304">
    <property type="component" value="Unassembled WGS sequence"/>
</dbReference>
<keyword evidence="3" id="KW-0812">Transmembrane</keyword>
<reference evidence="4 5" key="1">
    <citation type="submission" date="2018-08" db="EMBL/GenBank/DDBJ databases">
        <title>Genomic Encyclopedia of Type Strains, Phase III (KMG-III): the genomes of soil and plant-associated and newly described type strains.</title>
        <authorList>
            <person name="Whitman W."/>
        </authorList>
    </citation>
    <scope>NUCLEOTIDE SEQUENCE [LARGE SCALE GENOMIC DNA]</scope>
    <source>
        <strain evidence="4 5">CGMCC 1.10966</strain>
    </source>
</reference>
<dbReference type="OrthoDB" id="1726708at2"/>
<dbReference type="PIRSF" id="PIRSF005690">
    <property type="entry name" value="GerBA"/>
    <property type="match status" value="1"/>
</dbReference>
<gene>
    <name evidence="4" type="ORF">A8990_12070</name>
</gene>
<evidence type="ECO:0000313" key="4">
    <source>
        <dbReference type="EMBL" id="REE81024.1"/>
    </source>
</evidence>
<feature type="transmembrane region" description="Helical" evidence="3">
    <location>
        <begin position="394"/>
        <end position="416"/>
    </location>
</feature>
<keyword evidence="3" id="KW-1133">Transmembrane helix</keyword>
<evidence type="ECO:0000256" key="3">
    <source>
        <dbReference type="SAM" id="Phobius"/>
    </source>
</evidence>
<sequence>MPADQVAKADKADKAAREQEELLSATFTPKLNDNIAIIDALLGKSADLQQREFRLCGNPDFPGVCFFVDGLADTLVIEAILKALIVFGEDLHRDPAAIPSAEELRTTLLVNASAKTATRMKDGIAAVVSGDTLLLVQGMKEALIVSSKGWKDRGVEEPSAENNVRGPRDGFNESIRTNTAHVRRRIKDPQLRFDPMIVGTRSQTDINIAYIQDLVKEGLVDEVKRRLRGIKIDAILESGYIEELIEDAPLSPFNTIQSTERPDKVASALLEGRVAIFIDNTPVVLIVPTFFWQFIQAPDDYYNRYWVGSFFRCVRYLALIISLVLPSIYVMLVSFHHEMIPTALALTIASGREVVPFPVILEALMLEIAFELMREAGLRMPKPIGQAVSIVGSLIIGQAAVQAGLVSPFMVIVIAITEISSFAIPSYSSSLALRIFRFPLLIASGVFGLLGFAVVFFALLLHAMSIRSFGESYLAPASPFRPGDQRDMAIRMPIWMMNERPDFAQDSQRLGENQMPQPPKGGTT</sequence>
<comment type="similarity">
    <text evidence="1">Belongs to the GerABKA family.</text>
</comment>
<keyword evidence="2 3" id="KW-0472">Membrane</keyword>
<name>A0A3D9RU11_9BACL</name>
<dbReference type="InterPro" id="IPR050768">
    <property type="entry name" value="UPF0353/GerABKA_families"/>
</dbReference>
<dbReference type="GO" id="GO:0016020">
    <property type="term" value="C:membrane"/>
    <property type="evidence" value="ECO:0007669"/>
    <property type="project" value="InterPro"/>
</dbReference>
<organism evidence="4 5">
    <name type="scientific">Paenibacillus taihuensis</name>
    <dbReference type="NCBI Taxonomy" id="1156355"/>
    <lineage>
        <taxon>Bacteria</taxon>
        <taxon>Bacillati</taxon>
        <taxon>Bacillota</taxon>
        <taxon>Bacilli</taxon>
        <taxon>Bacillales</taxon>
        <taxon>Paenibacillaceae</taxon>
        <taxon>Paenibacillus</taxon>
    </lineage>
</organism>
<comment type="caution">
    <text evidence="4">The sequence shown here is derived from an EMBL/GenBank/DDBJ whole genome shotgun (WGS) entry which is preliminary data.</text>
</comment>
<evidence type="ECO:0000256" key="2">
    <source>
        <dbReference type="ARBA" id="ARBA00023136"/>
    </source>
</evidence>
<dbReference type="PANTHER" id="PTHR22550">
    <property type="entry name" value="SPORE GERMINATION PROTEIN"/>
    <property type="match status" value="1"/>
</dbReference>
<feature type="transmembrane region" description="Helical" evidence="3">
    <location>
        <begin position="274"/>
        <end position="295"/>
    </location>
</feature>
<evidence type="ECO:0000313" key="5">
    <source>
        <dbReference type="Proteomes" id="UP000256304"/>
    </source>
</evidence>
<dbReference type="GO" id="GO:0009847">
    <property type="term" value="P:spore germination"/>
    <property type="evidence" value="ECO:0007669"/>
    <property type="project" value="InterPro"/>
</dbReference>
<keyword evidence="5" id="KW-1185">Reference proteome</keyword>
<feature type="transmembrane region" description="Helical" evidence="3">
    <location>
        <begin position="316"/>
        <end position="335"/>
    </location>
</feature>
<dbReference type="PANTHER" id="PTHR22550:SF5">
    <property type="entry name" value="LEUCINE ZIPPER PROTEIN 4"/>
    <property type="match status" value="1"/>
</dbReference>
<dbReference type="InterPro" id="IPR004995">
    <property type="entry name" value="Spore_Ger"/>
</dbReference>
<accession>A0A3D9RU11</accession>